<gene>
    <name evidence="2" type="ORF">PISL3812_01281</name>
</gene>
<evidence type="ECO:0000313" key="3">
    <source>
        <dbReference type="Proteomes" id="UP000054383"/>
    </source>
</evidence>
<dbReference type="PANTHER" id="PTHR47064:SF2">
    <property type="entry name" value="SMP-30_GLUCONOLACTONASE_LRE-LIKE REGION DOMAIN-CONTAINING PROTEIN-RELATED"/>
    <property type="match status" value="1"/>
</dbReference>
<dbReference type="InterPro" id="IPR013658">
    <property type="entry name" value="SGL"/>
</dbReference>
<name>A0A0U1LLV5_TALIS</name>
<reference evidence="2 3" key="1">
    <citation type="submission" date="2015-04" db="EMBL/GenBank/DDBJ databases">
        <authorList>
            <person name="Syromyatnikov M.Y."/>
            <person name="Popov V.N."/>
        </authorList>
    </citation>
    <scope>NUCLEOTIDE SEQUENCE [LARGE SCALE GENOMIC DNA]</scope>
    <source>
        <strain evidence="2">WF-38-12</strain>
    </source>
</reference>
<proteinExistence type="predicted"/>
<evidence type="ECO:0000259" key="1">
    <source>
        <dbReference type="Pfam" id="PF08450"/>
    </source>
</evidence>
<dbReference type="InterPro" id="IPR011042">
    <property type="entry name" value="6-blade_b-propeller_TolB-like"/>
</dbReference>
<dbReference type="STRING" id="28573.A0A0U1LLV5"/>
<dbReference type="Proteomes" id="UP000054383">
    <property type="component" value="Unassembled WGS sequence"/>
</dbReference>
<dbReference type="Gene3D" id="2.120.10.30">
    <property type="entry name" value="TolB, C-terminal domain"/>
    <property type="match status" value="1"/>
</dbReference>
<sequence>METTVGFSAFASHTPQLPPAFAVYDNSFFNITGPAPTVEVVLENDTYPFAHEAAVYIPTTDELFVTSNQFISPVTHQKTIVITKVKVGNGSVPVTAEELSTTVPLANGGINYEEGVLFCGQGSFNQTSGLFKTSIHPPYTSELITGNFYGRQFNSPNDVVMHADGSMWFTDPAYGHEQGIRPNPVLPNQVYRYNPKTKNVRVVADGFGRPNGISFSPDQKTVYVTDTDYNHADGLDPTRVSTIYAFDLTMINDEPALTNRRVFAMADKGAPDGIKTDMAGNVYSGCGDGINVWSPGGVLLGKILIEGGIANFGFARGGKMYLMGENKLWAVQLAPWVKGSILKM</sequence>
<feature type="domain" description="SMP-30/Gluconolactonase/LRE-like region" evidence="1">
    <location>
        <begin position="142"/>
        <end position="305"/>
    </location>
</feature>
<dbReference type="AlphaFoldDB" id="A0A0U1LLV5"/>
<organism evidence="2 3">
    <name type="scientific">Talaromyces islandicus</name>
    <name type="common">Penicillium islandicum</name>
    <dbReference type="NCBI Taxonomy" id="28573"/>
    <lineage>
        <taxon>Eukaryota</taxon>
        <taxon>Fungi</taxon>
        <taxon>Dikarya</taxon>
        <taxon>Ascomycota</taxon>
        <taxon>Pezizomycotina</taxon>
        <taxon>Eurotiomycetes</taxon>
        <taxon>Eurotiomycetidae</taxon>
        <taxon>Eurotiales</taxon>
        <taxon>Trichocomaceae</taxon>
        <taxon>Talaromyces</taxon>
        <taxon>Talaromyces sect. Islandici</taxon>
    </lineage>
</organism>
<dbReference type="EMBL" id="CVMT01000001">
    <property type="protein sequence ID" value="CRG83925.1"/>
    <property type="molecule type" value="Genomic_DNA"/>
</dbReference>
<accession>A0A0U1LLV5</accession>
<dbReference type="InterPro" id="IPR052988">
    <property type="entry name" value="Oryzine_lactonohydrolase"/>
</dbReference>
<dbReference type="SUPFAM" id="SSF63829">
    <property type="entry name" value="Calcium-dependent phosphotriesterase"/>
    <property type="match status" value="1"/>
</dbReference>
<keyword evidence="3" id="KW-1185">Reference proteome</keyword>
<protein>
    <recommendedName>
        <fullName evidence="1">SMP-30/Gluconolactonase/LRE-like region domain-containing protein</fullName>
    </recommendedName>
</protein>
<dbReference type="PANTHER" id="PTHR47064">
    <property type="entry name" value="PUTATIVE (AFU_ORTHOLOGUE AFUA_1G08990)-RELATED"/>
    <property type="match status" value="1"/>
</dbReference>
<dbReference type="OMA" id="PIYGSKQ"/>
<dbReference type="Pfam" id="PF08450">
    <property type="entry name" value="SGL"/>
    <property type="match status" value="1"/>
</dbReference>
<evidence type="ECO:0000313" key="2">
    <source>
        <dbReference type="EMBL" id="CRG83925.1"/>
    </source>
</evidence>
<dbReference type="OrthoDB" id="423498at2759"/>